<feature type="domain" description="DRBM" evidence="7">
    <location>
        <begin position="529"/>
        <end position="595"/>
    </location>
</feature>
<keyword evidence="3" id="KW-0677">Repeat</keyword>
<dbReference type="PROSITE" id="PS51703">
    <property type="entry name" value="DZF"/>
    <property type="match status" value="1"/>
</dbReference>
<dbReference type="SMART" id="SM00572">
    <property type="entry name" value="DZF"/>
    <property type="match status" value="1"/>
</dbReference>
<dbReference type="SUPFAM" id="SSF54768">
    <property type="entry name" value="dsRNA-binding domain-like"/>
    <property type="match status" value="2"/>
</dbReference>
<dbReference type="Proteomes" id="UP001318040">
    <property type="component" value="Chromosome 22"/>
</dbReference>
<dbReference type="Pfam" id="PF07528">
    <property type="entry name" value="DZF_N"/>
    <property type="match status" value="1"/>
</dbReference>
<dbReference type="KEGG" id="pmrn:116944840"/>
<dbReference type="Pfam" id="PF20965">
    <property type="entry name" value="DZF_C"/>
    <property type="match status" value="1"/>
</dbReference>
<protein>
    <submittedName>
        <fullName evidence="10">Spermatid perinuclear RNA-binding protein-like isoform X1</fullName>
    </submittedName>
</protein>
<feature type="compositionally biased region" description="Basic and acidic residues" evidence="6">
    <location>
        <begin position="89"/>
        <end position="100"/>
    </location>
</feature>
<dbReference type="InterPro" id="IPR014720">
    <property type="entry name" value="dsRBD_dom"/>
</dbReference>
<accession>A0AAJ7TDD3</accession>
<comment type="subcellular location">
    <subcellularLocation>
        <location evidence="1">Cytoplasm</location>
    </subcellularLocation>
</comment>
<keyword evidence="4" id="KW-0238">DNA-binding</keyword>
<dbReference type="GO" id="GO:0005737">
    <property type="term" value="C:cytoplasm"/>
    <property type="evidence" value="ECO:0007669"/>
    <property type="project" value="UniProtKB-SubCell"/>
</dbReference>
<evidence type="ECO:0000313" key="10">
    <source>
        <dbReference type="RefSeq" id="XP_032814532.1"/>
    </source>
</evidence>
<dbReference type="InterPro" id="IPR006561">
    <property type="entry name" value="DZF_dom"/>
</dbReference>
<keyword evidence="5" id="KW-0694">RNA-binding</keyword>
<reference evidence="10" key="1">
    <citation type="submission" date="2025-08" db="UniProtKB">
        <authorList>
            <consortium name="RefSeq"/>
        </authorList>
    </citation>
    <scope>IDENTIFICATION</scope>
    <source>
        <tissue evidence="10">Sperm</tissue>
    </source>
</reference>
<feature type="compositionally biased region" description="Gly residues" evidence="6">
    <location>
        <begin position="688"/>
        <end position="702"/>
    </location>
</feature>
<dbReference type="RefSeq" id="XP_032814532.1">
    <property type="nucleotide sequence ID" value="XM_032958641.1"/>
</dbReference>
<dbReference type="GO" id="GO:0003677">
    <property type="term" value="F:DNA binding"/>
    <property type="evidence" value="ECO:0007669"/>
    <property type="project" value="UniProtKB-KW"/>
</dbReference>
<evidence type="ECO:0000256" key="6">
    <source>
        <dbReference type="SAM" id="MobiDB-lite"/>
    </source>
</evidence>
<dbReference type="Gene3D" id="1.10.1410.40">
    <property type="match status" value="1"/>
</dbReference>
<dbReference type="FunFam" id="1.10.1410.40:FF:000001">
    <property type="entry name" value="interleukin enhancer-binding factor 3 isoform X1"/>
    <property type="match status" value="1"/>
</dbReference>
<proteinExistence type="predicted"/>
<feature type="region of interest" description="Disordered" evidence="6">
    <location>
        <begin position="53"/>
        <end position="101"/>
    </location>
</feature>
<keyword evidence="2" id="KW-0963">Cytoplasm</keyword>
<evidence type="ECO:0000313" key="9">
    <source>
        <dbReference type="Proteomes" id="UP001318040"/>
    </source>
</evidence>
<organism evidence="9 10">
    <name type="scientific">Petromyzon marinus</name>
    <name type="common">Sea lamprey</name>
    <dbReference type="NCBI Taxonomy" id="7757"/>
    <lineage>
        <taxon>Eukaryota</taxon>
        <taxon>Metazoa</taxon>
        <taxon>Chordata</taxon>
        <taxon>Craniata</taxon>
        <taxon>Vertebrata</taxon>
        <taxon>Cyclostomata</taxon>
        <taxon>Hyperoartia</taxon>
        <taxon>Petromyzontiformes</taxon>
        <taxon>Petromyzontidae</taxon>
        <taxon>Petromyzon</taxon>
    </lineage>
</organism>
<dbReference type="InterPro" id="IPR049402">
    <property type="entry name" value="DZF_dom_C"/>
</dbReference>
<sequence>MYRPYRMFARDDRHALAKHTEVYPTQAELEAVQEMVTTTEKALKLVSDSIDQTDQAKQSSEQVDEAPVTVKAEPGDVAVKSENGEEAGDGEKEKPAEPPKRTLRGVMRVGKVAKGLLLTGDTDLELVLLCREKPTLHLLSRVSESLPAQLKAVKNEEFLVEMRANEASVVISRQTEPFLTLTVTLTSPLVREEMEQQEEGGDGEKVTVKEAPDVLDRQHCLKALASLRRAKWFQARASPLRSCVIVIRLLRHLSSFDPAWEPLNGWALELICEKAMGTCNRPMGAGEGLRRVMECLSSGLLMPDGPGLGDPCEKVATDVLSDLSVQQLEQLTFSAQNYLRNMAFGHVHKVLGMESLTYVRPQYRKVPKDDTLDPQAHADSPSLVPLKRPLEDGNLDVVLGSKKLRDRRKGLPDNDSMLNSNALMRLNKYYPGLQYKLVTQSGPVHAPTFTMSTTVEGKEYTADGPSKKHARLNVAEQVLKDLGYDTLELDQKSEPTEQNASTLEDSGTPTGASVSTTESGKQLPVLTPNGKNPIMELNEKRKGLNYVVVSETGGSHDKQFVIEVEVDSQKFQGTGSNKKVAKANAALAAITALFTGPNAAGADHHHISSGDPFRGRSRGRGRGRGRGFFRGAMFGRGGMGPAGLAGAYSQSYAFGSMEKPSYDFASEASFESTGETVVQLGVSVPRSGPGGGGGGGGGGGKPHGPPYGSYY</sequence>
<dbReference type="AlphaFoldDB" id="A0AAJ7TDD3"/>
<evidence type="ECO:0000256" key="5">
    <source>
        <dbReference type="PROSITE-ProRule" id="PRU00266"/>
    </source>
</evidence>
<dbReference type="Gene3D" id="3.30.160.20">
    <property type="match status" value="2"/>
</dbReference>
<evidence type="ECO:0000259" key="8">
    <source>
        <dbReference type="PROSITE" id="PS51703"/>
    </source>
</evidence>
<feature type="region of interest" description="Disordered" evidence="6">
    <location>
        <begin position="684"/>
        <end position="711"/>
    </location>
</feature>
<dbReference type="FunFam" id="3.30.160.20:FF:000006">
    <property type="entry name" value="interleukin enhancer-binding factor 3 isoform X2"/>
    <property type="match status" value="1"/>
</dbReference>
<gene>
    <name evidence="10" type="primary">LOC116944840</name>
</gene>
<dbReference type="GO" id="GO:0071011">
    <property type="term" value="C:precatalytic spliceosome"/>
    <property type="evidence" value="ECO:0007669"/>
    <property type="project" value="TreeGrafter"/>
</dbReference>
<evidence type="ECO:0000259" key="7">
    <source>
        <dbReference type="PROSITE" id="PS50137"/>
    </source>
</evidence>
<dbReference type="GO" id="GO:0003727">
    <property type="term" value="F:single-stranded RNA binding"/>
    <property type="evidence" value="ECO:0007669"/>
    <property type="project" value="TreeGrafter"/>
</dbReference>
<feature type="region of interest" description="Disordered" evidence="6">
    <location>
        <begin position="367"/>
        <end position="387"/>
    </location>
</feature>
<evidence type="ECO:0000256" key="2">
    <source>
        <dbReference type="ARBA" id="ARBA00022490"/>
    </source>
</evidence>
<evidence type="ECO:0000256" key="4">
    <source>
        <dbReference type="ARBA" id="ARBA00023125"/>
    </source>
</evidence>
<dbReference type="SMART" id="SM00358">
    <property type="entry name" value="DSRM"/>
    <property type="match status" value="2"/>
</dbReference>
<feature type="compositionally biased region" description="Polar residues" evidence="6">
    <location>
        <begin position="496"/>
        <end position="520"/>
    </location>
</feature>
<dbReference type="Pfam" id="PF00035">
    <property type="entry name" value="dsrm"/>
    <property type="match status" value="2"/>
</dbReference>
<feature type="compositionally biased region" description="Basic residues" evidence="6">
    <location>
        <begin position="615"/>
        <end position="627"/>
    </location>
</feature>
<dbReference type="InterPro" id="IPR049401">
    <property type="entry name" value="DZF_dom_N"/>
</dbReference>
<evidence type="ECO:0000256" key="1">
    <source>
        <dbReference type="ARBA" id="ARBA00004496"/>
    </source>
</evidence>
<dbReference type="PANTHER" id="PTHR45762:SF4">
    <property type="entry name" value="INTERLEUKIN ENHANCER-BINDING FACTOR 3"/>
    <property type="match status" value="1"/>
</dbReference>
<feature type="region of interest" description="Disordered" evidence="6">
    <location>
        <begin position="490"/>
        <end position="534"/>
    </location>
</feature>
<name>A0AAJ7TDD3_PETMA</name>
<dbReference type="GO" id="GO:0003725">
    <property type="term" value="F:double-stranded RNA binding"/>
    <property type="evidence" value="ECO:0007669"/>
    <property type="project" value="TreeGrafter"/>
</dbReference>
<dbReference type="InterPro" id="IPR043519">
    <property type="entry name" value="NT_sf"/>
</dbReference>
<dbReference type="PROSITE" id="PS50137">
    <property type="entry name" value="DS_RBD"/>
    <property type="match status" value="2"/>
</dbReference>
<dbReference type="PANTHER" id="PTHR45762">
    <property type="entry name" value="ZINC FINGER RNA-BINDING PROTEIN"/>
    <property type="match status" value="1"/>
</dbReference>
<dbReference type="Gene3D" id="3.30.460.10">
    <property type="entry name" value="Beta Polymerase, domain 2"/>
    <property type="match status" value="1"/>
</dbReference>
<keyword evidence="9" id="KW-1185">Reference proteome</keyword>
<evidence type="ECO:0000256" key="3">
    <source>
        <dbReference type="ARBA" id="ARBA00022737"/>
    </source>
</evidence>
<feature type="domain" description="DRBM" evidence="7">
    <location>
        <begin position="413"/>
        <end position="484"/>
    </location>
</feature>
<feature type="region of interest" description="Disordered" evidence="6">
    <location>
        <begin position="600"/>
        <end position="627"/>
    </location>
</feature>
<feature type="domain" description="DZF" evidence="8">
    <location>
        <begin position="6"/>
        <end position="394"/>
    </location>
</feature>